<keyword evidence="4" id="KW-0408">Iron</keyword>
<organism evidence="6 7">
    <name type="scientific">Arenimonas maotaiensis</name>
    <dbReference type="NCBI Taxonomy" id="1446479"/>
    <lineage>
        <taxon>Bacteria</taxon>
        <taxon>Pseudomonadati</taxon>
        <taxon>Pseudomonadota</taxon>
        <taxon>Gammaproteobacteria</taxon>
        <taxon>Lysobacterales</taxon>
        <taxon>Lysobacteraceae</taxon>
        <taxon>Arenimonas</taxon>
    </lineage>
</organism>
<dbReference type="Proteomes" id="UP000632858">
    <property type="component" value="Unassembled WGS sequence"/>
</dbReference>
<keyword evidence="3" id="KW-0479">Metal-binding</keyword>
<keyword evidence="2" id="KW-0813">Transport</keyword>
<dbReference type="GO" id="GO:0046872">
    <property type="term" value="F:metal ion binding"/>
    <property type="evidence" value="ECO:0007669"/>
    <property type="project" value="UniProtKB-KW"/>
</dbReference>
<dbReference type="PROSITE" id="PS00550">
    <property type="entry name" value="HEMERYTHRINS"/>
    <property type="match status" value="1"/>
</dbReference>
<feature type="domain" description="Hemerythrin-like" evidence="5">
    <location>
        <begin position="14"/>
        <end position="126"/>
    </location>
</feature>
<dbReference type="Pfam" id="PF01814">
    <property type="entry name" value="Hemerythrin"/>
    <property type="match status" value="1"/>
</dbReference>
<evidence type="ECO:0000256" key="1">
    <source>
        <dbReference type="ARBA" id="ARBA00010587"/>
    </source>
</evidence>
<gene>
    <name evidence="6" type="ORF">GCM10010960_19590</name>
</gene>
<dbReference type="GO" id="GO:0005344">
    <property type="term" value="F:oxygen carrier activity"/>
    <property type="evidence" value="ECO:0007669"/>
    <property type="project" value="UniProtKB-KW"/>
</dbReference>
<dbReference type="NCBIfam" id="TIGR02481">
    <property type="entry name" value="hemeryth_dom"/>
    <property type="match status" value="1"/>
</dbReference>
<dbReference type="InterPro" id="IPR016131">
    <property type="entry name" value="Haemerythrin_Fe_BS"/>
</dbReference>
<keyword evidence="7" id="KW-1185">Reference proteome</keyword>
<dbReference type="Gene3D" id="1.20.120.50">
    <property type="entry name" value="Hemerythrin-like"/>
    <property type="match status" value="1"/>
</dbReference>
<dbReference type="SUPFAM" id="SSF47188">
    <property type="entry name" value="Hemerythrin-like"/>
    <property type="match status" value="1"/>
</dbReference>
<dbReference type="NCBIfam" id="NF002007">
    <property type="entry name" value="PRK00808.1"/>
    <property type="match status" value="1"/>
</dbReference>
<evidence type="ECO:0000256" key="2">
    <source>
        <dbReference type="ARBA" id="ARBA00022621"/>
    </source>
</evidence>
<dbReference type="InterPro" id="IPR012827">
    <property type="entry name" value="Hemerythrin_metal-bd"/>
</dbReference>
<comment type="similarity">
    <text evidence="1">Belongs to the hemerythrin family.</text>
</comment>
<dbReference type="InterPro" id="IPR035938">
    <property type="entry name" value="Hemerythrin-like_sf"/>
</dbReference>
<dbReference type="InterPro" id="IPR012312">
    <property type="entry name" value="Hemerythrin-like"/>
</dbReference>
<accession>A0A917CSD5</accession>
<sequence>MHMAILKWNAELDTGIDVIDGQHRRIVDYVNQLHEAREHGDAAAVGEVIESTVEYTLSHFAFEESLMEDAGYPLSKPHKKVHELFVKRVADLRMRFRAGEDISAELHGLLSRWLVNHIRNDDHDYVESVKRSMNRLAAETHEGGWLSRSLGRFFGAGR</sequence>
<keyword evidence="2" id="KW-0561">Oxygen transport</keyword>
<evidence type="ECO:0000256" key="4">
    <source>
        <dbReference type="ARBA" id="ARBA00023004"/>
    </source>
</evidence>
<dbReference type="InterPro" id="IPR050669">
    <property type="entry name" value="Hemerythrin"/>
</dbReference>
<dbReference type="EMBL" id="BMFO01000005">
    <property type="protein sequence ID" value="GGF97986.1"/>
    <property type="molecule type" value="Genomic_DNA"/>
</dbReference>
<reference evidence="6" key="1">
    <citation type="journal article" date="2014" name="Int. J. Syst. Evol. Microbiol.">
        <title>Complete genome sequence of Corynebacterium casei LMG S-19264T (=DSM 44701T), isolated from a smear-ripened cheese.</title>
        <authorList>
            <consortium name="US DOE Joint Genome Institute (JGI-PGF)"/>
            <person name="Walter F."/>
            <person name="Albersmeier A."/>
            <person name="Kalinowski J."/>
            <person name="Ruckert C."/>
        </authorList>
    </citation>
    <scope>NUCLEOTIDE SEQUENCE</scope>
    <source>
        <strain evidence="6">CGMCC 1.12726</strain>
    </source>
</reference>
<dbReference type="PANTHER" id="PTHR37164:SF1">
    <property type="entry name" value="BACTERIOHEMERYTHRIN"/>
    <property type="match status" value="1"/>
</dbReference>
<dbReference type="AlphaFoldDB" id="A0A917CSD5"/>
<reference evidence="6" key="2">
    <citation type="submission" date="2020-09" db="EMBL/GenBank/DDBJ databases">
        <authorList>
            <person name="Sun Q."/>
            <person name="Zhou Y."/>
        </authorList>
    </citation>
    <scope>NUCLEOTIDE SEQUENCE</scope>
    <source>
        <strain evidence="6">CGMCC 1.12726</strain>
    </source>
</reference>
<protein>
    <submittedName>
        <fullName evidence="6">Bacteriohemerythrin</fullName>
    </submittedName>
</protein>
<name>A0A917CSD5_9GAMM</name>
<evidence type="ECO:0000313" key="6">
    <source>
        <dbReference type="EMBL" id="GGF97986.1"/>
    </source>
</evidence>
<dbReference type="PANTHER" id="PTHR37164">
    <property type="entry name" value="BACTERIOHEMERYTHRIN"/>
    <property type="match status" value="1"/>
</dbReference>
<dbReference type="NCBIfam" id="NF033749">
    <property type="entry name" value="bact_hemeryth"/>
    <property type="match status" value="1"/>
</dbReference>
<dbReference type="CDD" id="cd12107">
    <property type="entry name" value="Hemerythrin"/>
    <property type="match status" value="1"/>
</dbReference>
<evidence type="ECO:0000313" key="7">
    <source>
        <dbReference type="Proteomes" id="UP000632858"/>
    </source>
</evidence>
<proteinExistence type="inferred from homology"/>
<comment type="caution">
    <text evidence="6">The sequence shown here is derived from an EMBL/GenBank/DDBJ whole genome shotgun (WGS) entry which is preliminary data.</text>
</comment>
<evidence type="ECO:0000259" key="5">
    <source>
        <dbReference type="Pfam" id="PF01814"/>
    </source>
</evidence>
<evidence type="ECO:0000256" key="3">
    <source>
        <dbReference type="ARBA" id="ARBA00022723"/>
    </source>
</evidence>